<dbReference type="PANTHER" id="PTHR31123">
    <property type="entry name" value="ACCUMULATION OF DYADS PROTEIN 2-RELATED"/>
    <property type="match status" value="1"/>
</dbReference>
<dbReference type="RefSeq" id="XP_033593852.1">
    <property type="nucleotide sequence ID" value="XM_033738006.1"/>
</dbReference>
<keyword evidence="3 6" id="KW-0812">Transmembrane</keyword>
<dbReference type="NCBIfam" id="NF038013">
    <property type="entry name" value="AceTr_1"/>
    <property type="match status" value="1"/>
</dbReference>
<dbReference type="PANTHER" id="PTHR31123:SF1">
    <property type="entry name" value="ACCUMULATION OF DYADS PROTEIN 2-RELATED"/>
    <property type="match status" value="1"/>
</dbReference>
<dbReference type="InterPro" id="IPR051633">
    <property type="entry name" value="AceTr"/>
</dbReference>
<keyword evidence="8" id="KW-1185">Reference proteome</keyword>
<evidence type="ECO:0000256" key="5">
    <source>
        <dbReference type="ARBA" id="ARBA00023136"/>
    </source>
</evidence>
<evidence type="ECO:0000256" key="2">
    <source>
        <dbReference type="ARBA" id="ARBA00005587"/>
    </source>
</evidence>
<dbReference type="Proteomes" id="UP000799767">
    <property type="component" value="Unassembled WGS sequence"/>
</dbReference>
<dbReference type="InterPro" id="IPR000791">
    <property type="entry name" value="Gpr1/Fun34/SatP-like"/>
</dbReference>
<feature type="transmembrane region" description="Helical" evidence="6">
    <location>
        <begin position="26"/>
        <end position="45"/>
    </location>
</feature>
<dbReference type="OrthoDB" id="3648309at2759"/>
<organism evidence="7 8">
    <name type="scientific">Neohortaea acidophila</name>
    <dbReference type="NCBI Taxonomy" id="245834"/>
    <lineage>
        <taxon>Eukaryota</taxon>
        <taxon>Fungi</taxon>
        <taxon>Dikarya</taxon>
        <taxon>Ascomycota</taxon>
        <taxon>Pezizomycotina</taxon>
        <taxon>Dothideomycetes</taxon>
        <taxon>Dothideomycetidae</taxon>
        <taxon>Mycosphaerellales</taxon>
        <taxon>Teratosphaeriaceae</taxon>
        <taxon>Neohortaea</taxon>
    </lineage>
</organism>
<feature type="transmembrane region" description="Helical" evidence="6">
    <location>
        <begin position="88"/>
        <end position="109"/>
    </location>
</feature>
<feature type="transmembrane region" description="Helical" evidence="6">
    <location>
        <begin position="52"/>
        <end position="76"/>
    </location>
</feature>
<reference evidence="7" key="1">
    <citation type="journal article" date="2020" name="Stud. Mycol.">
        <title>101 Dothideomycetes genomes: a test case for predicting lifestyles and emergence of pathogens.</title>
        <authorList>
            <person name="Haridas S."/>
            <person name="Albert R."/>
            <person name="Binder M."/>
            <person name="Bloem J."/>
            <person name="Labutti K."/>
            <person name="Salamov A."/>
            <person name="Andreopoulos B."/>
            <person name="Baker S."/>
            <person name="Barry K."/>
            <person name="Bills G."/>
            <person name="Bluhm B."/>
            <person name="Cannon C."/>
            <person name="Castanera R."/>
            <person name="Culley D."/>
            <person name="Daum C."/>
            <person name="Ezra D."/>
            <person name="Gonzalez J."/>
            <person name="Henrissat B."/>
            <person name="Kuo A."/>
            <person name="Liang C."/>
            <person name="Lipzen A."/>
            <person name="Lutzoni F."/>
            <person name="Magnuson J."/>
            <person name="Mondo S."/>
            <person name="Nolan M."/>
            <person name="Ohm R."/>
            <person name="Pangilinan J."/>
            <person name="Park H.-J."/>
            <person name="Ramirez L."/>
            <person name="Alfaro M."/>
            <person name="Sun H."/>
            <person name="Tritt A."/>
            <person name="Yoshinaga Y."/>
            <person name="Zwiers L.-H."/>
            <person name="Turgeon B."/>
            <person name="Goodwin S."/>
            <person name="Spatafora J."/>
            <person name="Crous P."/>
            <person name="Grigoriev I."/>
        </authorList>
    </citation>
    <scope>NUCLEOTIDE SEQUENCE</scope>
    <source>
        <strain evidence="7">CBS 113389</strain>
    </source>
</reference>
<evidence type="ECO:0000256" key="4">
    <source>
        <dbReference type="ARBA" id="ARBA00022989"/>
    </source>
</evidence>
<evidence type="ECO:0000256" key="3">
    <source>
        <dbReference type="ARBA" id="ARBA00022692"/>
    </source>
</evidence>
<feature type="transmembrane region" description="Helical" evidence="6">
    <location>
        <begin position="182"/>
        <end position="202"/>
    </location>
</feature>
<evidence type="ECO:0000256" key="1">
    <source>
        <dbReference type="ARBA" id="ARBA00004141"/>
    </source>
</evidence>
<comment type="subcellular location">
    <subcellularLocation>
        <location evidence="1">Membrane</location>
        <topology evidence="1">Multi-pass membrane protein</topology>
    </subcellularLocation>
</comment>
<comment type="similarity">
    <text evidence="2">Belongs to the acetate uptake transporter (AceTr) (TC 2.A.96) family.</text>
</comment>
<proteinExistence type="inferred from homology"/>
<evidence type="ECO:0000313" key="7">
    <source>
        <dbReference type="EMBL" id="KAF2487283.1"/>
    </source>
</evidence>
<name>A0A6A6Q6L5_9PEZI</name>
<sequence length="224" mass="24031">MAHRYPHCPHYVSLVAPFLPSPSTPLGLLSFATGIFLISILGVHARGIHTPNILVGVLMFFGGVCQFIAGIMEFVTGNSFGATVFPSYAAFNFSYAMIFIPGTGIIASYTDQATGELSPEFYGALGMYVWACFILTVIFTIAVVRSSWILSLTLFVLAVELLLLAVGYMLANSSVLIAANSIGFIVAFLSYWAGCAGLWAGGLTPIELPTFPMYKQGSQSVKKE</sequence>
<gene>
    <name evidence="7" type="ORF">BDY17DRAFT_342066</name>
</gene>
<evidence type="ECO:0000313" key="8">
    <source>
        <dbReference type="Proteomes" id="UP000799767"/>
    </source>
</evidence>
<keyword evidence="4 6" id="KW-1133">Transmembrane helix</keyword>
<dbReference type="Pfam" id="PF01184">
    <property type="entry name" value="Gpr1_Fun34_YaaH"/>
    <property type="match status" value="1"/>
</dbReference>
<accession>A0A6A6Q6L5</accession>
<protein>
    <submittedName>
        <fullName evidence="7">GPR1/FUN34/yaaH family-domain-containing protein</fullName>
    </submittedName>
</protein>
<keyword evidence="5 6" id="KW-0472">Membrane</keyword>
<evidence type="ECO:0000256" key="6">
    <source>
        <dbReference type="SAM" id="Phobius"/>
    </source>
</evidence>
<dbReference type="GO" id="GO:0005886">
    <property type="term" value="C:plasma membrane"/>
    <property type="evidence" value="ECO:0007669"/>
    <property type="project" value="TreeGrafter"/>
</dbReference>
<dbReference type="GeneID" id="54479008"/>
<feature type="transmembrane region" description="Helical" evidence="6">
    <location>
        <begin position="121"/>
        <end position="142"/>
    </location>
</feature>
<feature type="transmembrane region" description="Helical" evidence="6">
    <location>
        <begin position="148"/>
        <end position="170"/>
    </location>
</feature>
<dbReference type="GO" id="GO:0015123">
    <property type="term" value="F:acetate transmembrane transporter activity"/>
    <property type="evidence" value="ECO:0007669"/>
    <property type="project" value="TreeGrafter"/>
</dbReference>
<dbReference type="EMBL" id="MU001631">
    <property type="protein sequence ID" value="KAF2487283.1"/>
    <property type="molecule type" value="Genomic_DNA"/>
</dbReference>
<dbReference type="AlphaFoldDB" id="A0A6A6Q6L5"/>